<dbReference type="InterPro" id="IPR043641">
    <property type="entry name" value="PPE-PPW_C"/>
</dbReference>
<protein>
    <recommendedName>
        <fullName evidence="7">PPE family domain-containing protein</fullName>
    </recommendedName>
</protein>
<dbReference type="Gene3D" id="1.20.1260.20">
    <property type="entry name" value="PPE superfamily"/>
    <property type="match status" value="1"/>
</dbReference>
<feature type="compositionally biased region" description="Acidic residues" evidence="2">
    <location>
        <begin position="450"/>
        <end position="462"/>
    </location>
</feature>
<sequence>MAAPIWMASPPEVHSALLSSGPGPGPLLAAAGAWTSLSAEYASAAEELIGVLAAAQGSAWEGPSAETYVAAHAPYVAWLTKAGADSGAIAAQHETAAAAYTTALATMPTLPELAANHVIHGVLVATNFFGINTIPIALNEADYVRMWIQAATTMATYEGVSGTAMAAAPQSVTAPPIVKSEAASAATSNPLEQLLQIPQQLFQFALRLIGMDWNPVNGTINGIPYASYTTPGQPGYWVSRLFLFVQDFQGLQDWIQLFLTNPIAALQSLGGITPAQIVVYLVAHPVLAAVLGSSPLWSSLSALPAAAASAAAAAAVLALPLPLAEVPALAPALAPVAAAAGTAPAVAIAPTLAGSVGGGAPAAPAPAAGSVASSAPPSAPPAAGPAFVPYAIGGGPGIGFDSGSKTRSPVSAQAKAPAPDSAAAAAAAAARRRKRRRRQQDEPLRAYADEYIDVGPEDDVDEPAASASGAGPLGFAGTTAERRQQAAGLAVVADDGFGGGATTPLLPGSWDPAEDA</sequence>
<feature type="region of interest" description="Disordered" evidence="2">
    <location>
        <begin position="399"/>
        <end position="516"/>
    </location>
</feature>
<dbReference type="OrthoDB" id="4753487at2"/>
<feature type="compositionally biased region" description="Low complexity" evidence="2">
    <location>
        <begin position="486"/>
        <end position="495"/>
    </location>
</feature>
<comment type="caution">
    <text evidence="5">The sequence shown here is derived from an EMBL/GenBank/DDBJ whole genome shotgun (WGS) entry which is preliminary data.</text>
</comment>
<evidence type="ECO:0000259" key="3">
    <source>
        <dbReference type="Pfam" id="PF00823"/>
    </source>
</evidence>
<organism evidence="5 6">
    <name type="scientific">Mycobacterium asiaticum</name>
    <dbReference type="NCBI Taxonomy" id="1790"/>
    <lineage>
        <taxon>Bacteria</taxon>
        <taxon>Bacillati</taxon>
        <taxon>Actinomycetota</taxon>
        <taxon>Actinomycetes</taxon>
        <taxon>Mycobacteriales</taxon>
        <taxon>Mycobacteriaceae</taxon>
        <taxon>Mycobacterium</taxon>
    </lineage>
</organism>
<feature type="compositionally biased region" description="Low complexity" evidence="2">
    <location>
        <begin position="411"/>
        <end position="429"/>
    </location>
</feature>
<dbReference type="InterPro" id="IPR038332">
    <property type="entry name" value="PPE_sf"/>
</dbReference>
<dbReference type="SUPFAM" id="SSF140459">
    <property type="entry name" value="PE/PPE dimer-like"/>
    <property type="match status" value="1"/>
</dbReference>
<dbReference type="PANTHER" id="PTHR46766">
    <property type="entry name" value="GLUTAMINE-RICH PROTEIN 2"/>
    <property type="match status" value="1"/>
</dbReference>
<feature type="domain" description="PPE-PPW subfamily C-terminal" evidence="4">
    <location>
        <begin position="465"/>
        <end position="510"/>
    </location>
</feature>
<dbReference type="Proteomes" id="UP000093819">
    <property type="component" value="Unassembled WGS sequence"/>
</dbReference>
<accession>A0A1A3P0I1</accession>
<proteinExistence type="inferred from homology"/>
<dbReference type="AlphaFoldDB" id="A0A1A3P0I1"/>
<comment type="similarity">
    <text evidence="1">Belongs to the mycobacterial PPE family.</text>
</comment>
<dbReference type="EMBL" id="LZLR01000012">
    <property type="protein sequence ID" value="OBK26774.1"/>
    <property type="molecule type" value="Genomic_DNA"/>
</dbReference>
<evidence type="ECO:0000313" key="6">
    <source>
        <dbReference type="Proteomes" id="UP000093819"/>
    </source>
</evidence>
<dbReference type="RefSeq" id="WP_081290711.1">
    <property type="nucleotide sequence ID" value="NZ_LZLR01000012.1"/>
</dbReference>
<gene>
    <name evidence="5" type="ORF">A5635_12515</name>
</gene>
<dbReference type="Pfam" id="PF18878">
    <property type="entry name" value="PPE-PPW"/>
    <property type="match status" value="1"/>
</dbReference>
<dbReference type="GO" id="GO:0052572">
    <property type="term" value="P:response to host immune response"/>
    <property type="evidence" value="ECO:0007669"/>
    <property type="project" value="TreeGrafter"/>
</dbReference>
<feature type="domain" description="PPE" evidence="3">
    <location>
        <begin position="6"/>
        <end position="168"/>
    </location>
</feature>
<dbReference type="Pfam" id="PF00823">
    <property type="entry name" value="PPE"/>
    <property type="match status" value="1"/>
</dbReference>
<evidence type="ECO:0008006" key="7">
    <source>
        <dbReference type="Google" id="ProtNLM"/>
    </source>
</evidence>
<feature type="compositionally biased region" description="Basic and acidic residues" evidence="2">
    <location>
        <begin position="439"/>
        <end position="448"/>
    </location>
</feature>
<dbReference type="PANTHER" id="PTHR46766:SF1">
    <property type="entry name" value="GLUTAMINE-RICH PROTEIN 2"/>
    <property type="match status" value="1"/>
</dbReference>
<evidence type="ECO:0000256" key="2">
    <source>
        <dbReference type="SAM" id="MobiDB-lite"/>
    </source>
</evidence>
<evidence type="ECO:0000313" key="5">
    <source>
        <dbReference type="EMBL" id="OBK26774.1"/>
    </source>
</evidence>
<name>A0A1A3P0I1_MYCAS</name>
<dbReference type="FunFam" id="1.20.1260.20:FF:000001">
    <property type="entry name" value="PPE family protein PPE41"/>
    <property type="match status" value="1"/>
</dbReference>
<reference evidence="5 6" key="1">
    <citation type="submission" date="2016-06" db="EMBL/GenBank/DDBJ databases">
        <authorList>
            <person name="Kjaerup R.B."/>
            <person name="Dalgaard T.S."/>
            <person name="Juul-Madsen H.R."/>
        </authorList>
    </citation>
    <scope>NUCLEOTIDE SEQUENCE [LARGE SCALE GENOMIC DNA]</scope>
    <source>
        <strain evidence="5 6">1245335.1</strain>
    </source>
</reference>
<evidence type="ECO:0000256" key="1">
    <source>
        <dbReference type="ARBA" id="ARBA00010652"/>
    </source>
</evidence>
<evidence type="ECO:0000259" key="4">
    <source>
        <dbReference type="Pfam" id="PF18878"/>
    </source>
</evidence>
<feature type="compositionally biased region" description="Low complexity" evidence="2">
    <location>
        <begin position="463"/>
        <end position="477"/>
    </location>
</feature>
<dbReference type="InterPro" id="IPR000030">
    <property type="entry name" value="PPE_dom"/>
</dbReference>